<dbReference type="VEuPathDB" id="VectorBase:LOC119161146"/>
<dbReference type="Proteomes" id="UP000821866">
    <property type="component" value="Chromosome 2"/>
</dbReference>
<reference evidence="4" key="1">
    <citation type="journal article" date="2020" name="Cell">
        <title>Large-Scale Comparative Analyses of Tick Genomes Elucidate Their Genetic Diversity and Vector Capacities.</title>
        <authorList>
            <consortium name="Tick Genome and Microbiome Consortium (TIGMIC)"/>
            <person name="Jia N."/>
            <person name="Wang J."/>
            <person name="Shi W."/>
            <person name="Du L."/>
            <person name="Sun Y."/>
            <person name="Zhan W."/>
            <person name="Jiang J.F."/>
            <person name="Wang Q."/>
            <person name="Zhang B."/>
            <person name="Ji P."/>
            <person name="Bell-Sakyi L."/>
            <person name="Cui X.M."/>
            <person name="Yuan T.T."/>
            <person name="Jiang B.G."/>
            <person name="Yang W.F."/>
            <person name="Lam T.T."/>
            <person name="Chang Q.C."/>
            <person name="Ding S.J."/>
            <person name="Wang X.J."/>
            <person name="Zhu J.G."/>
            <person name="Ruan X.D."/>
            <person name="Zhao L."/>
            <person name="Wei J.T."/>
            <person name="Ye R.Z."/>
            <person name="Que T.C."/>
            <person name="Du C.H."/>
            <person name="Zhou Y.H."/>
            <person name="Cheng J.X."/>
            <person name="Dai P.F."/>
            <person name="Guo W.B."/>
            <person name="Han X.H."/>
            <person name="Huang E.J."/>
            <person name="Li L.F."/>
            <person name="Wei W."/>
            <person name="Gao Y.C."/>
            <person name="Liu J.Z."/>
            <person name="Shao H.Z."/>
            <person name="Wang X."/>
            <person name="Wang C.C."/>
            <person name="Yang T.C."/>
            <person name="Huo Q.B."/>
            <person name="Li W."/>
            <person name="Chen H.Y."/>
            <person name="Chen S.E."/>
            <person name="Zhou L.G."/>
            <person name="Ni X.B."/>
            <person name="Tian J.H."/>
            <person name="Sheng Y."/>
            <person name="Liu T."/>
            <person name="Pan Y.S."/>
            <person name="Xia L.Y."/>
            <person name="Li J."/>
            <person name="Zhao F."/>
            <person name="Cao W.C."/>
        </authorList>
    </citation>
    <scope>NUCLEOTIDE SEQUENCE</scope>
    <source>
        <strain evidence="4">Rmic-2018</strain>
    </source>
</reference>
<feature type="transmembrane region" description="Helical" evidence="2">
    <location>
        <begin position="76"/>
        <end position="97"/>
    </location>
</feature>
<feature type="transmembrane region" description="Helical" evidence="2">
    <location>
        <begin position="235"/>
        <end position="254"/>
    </location>
</feature>
<protein>
    <recommendedName>
        <fullName evidence="3">Acyltransferase 3 domain-containing protein</fullName>
    </recommendedName>
</protein>
<dbReference type="InterPro" id="IPR052728">
    <property type="entry name" value="O2_lipid_transport_reg"/>
</dbReference>
<evidence type="ECO:0000313" key="4">
    <source>
        <dbReference type="EMBL" id="KAH8032753.1"/>
    </source>
</evidence>
<feature type="transmembrane region" description="Helical" evidence="2">
    <location>
        <begin position="307"/>
        <end position="328"/>
    </location>
</feature>
<proteinExistence type="predicted"/>
<feature type="transmembrane region" description="Helical" evidence="2">
    <location>
        <begin position="202"/>
        <end position="223"/>
    </location>
</feature>
<keyword evidence="2" id="KW-1133">Transmembrane helix</keyword>
<evidence type="ECO:0000313" key="5">
    <source>
        <dbReference type="Proteomes" id="UP000821866"/>
    </source>
</evidence>
<keyword evidence="2" id="KW-0812">Transmembrane</keyword>
<evidence type="ECO:0000256" key="1">
    <source>
        <dbReference type="SAM" id="MobiDB-lite"/>
    </source>
</evidence>
<accession>A0A9J6EEG7</accession>
<dbReference type="EMBL" id="JABSTU010000004">
    <property type="protein sequence ID" value="KAH8032753.1"/>
    <property type="molecule type" value="Genomic_DNA"/>
</dbReference>
<feature type="region of interest" description="Disordered" evidence="1">
    <location>
        <begin position="354"/>
        <end position="382"/>
    </location>
</feature>
<dbReference type="InterPro" id="IPR002656">
    <property type="entry name" value="Acyl_transf_3_dom"/>
</dbReference>
<dbReference type="PANTHER" id="PTHR11161:SF0">
    <property type="entry name" value="O-ACYLTRANSFERASE LIKE PROTEIN"/>
    <property type="match status" value="1"/>
</dbReference>
<dbReference type="AlphaFoldDB" id="A0A9J6EEG7"/>
<dbReference type="GO" id="GO:0016747">
    <property type="term" value="F:acyltransferase activity, transferring groups other than amino-acyl groups"/>
    <property type="evidence" value="ECO:0007669"/>
    <property type="project" value="InterPro"/>
</dbReference>
<dbReference type="Pfam" id="PF01757">
    <property type="entry name" value="Acyl_transf_3"/>
    <property type="match status" value="1"/>
</dbReference>
<comment type="caution">
    <text evidence="4">The sequence shown here is derived from an EMBL/GenBank/DDBJ whole genome shotgun (WGS) entry which is preliminary data.</text>
</comment>
<feature type="transmembrane region" description="Helical" evidence="2">
    <location>
        <begin position="139"/>
        <end position="156"/>
    </location>
</feature>
<feature type="transmembrane region" description="Helical" evidence="2">
    <location>
        <begin position="34"/>
        <end position="55"/>
    </location>
</feature>
<gene>
    <name evidence="4" type="ORF">HPB51_001451</name>
</gene>
<keyword evidence="2" id="KW-0472">Membrane</keyword>
<keyword evidence="5" id="KW-1185">Reference proteome</keyword>
<dbReference type="PANTHER" id="PTHR11161">
    <property type="entry name" value="O-ACYLTRANSFERASE"/>
    <property type="match status" value="1"/>
</dbReference>
<organism evidence="4 5">
    <name type="scientific">Rhipicephalus microplus</name>
    <name type="common">Cattle tick</name>
    <name type="synonym">Boophilus microplus</name>
    <dbReference type="NCBI Taxonomy" id="6941"/>
    <lineage>
        <taxon>Eukaryota</taxon>
        <taxon>Metazoa</taxon>
        <taxon>Ecdysozoa</taxon>
        <taxon>Arthropoda</taxon>
        <taxon>Chelicerata</taxon>
        <taxon>Arachnida</taxon>
        <taxon>Acari</taxon>
        <taxon>Parasitiformes</taxon>
        <taxon>Ixodida</taxon>
        <taxon>Ixodoidea</taxon>
        <taxon>Ixodidae</taxon>
        <taxon>Rhipicephalinae</taxon>
        <taxon>Rhipicephalus</taxon>
        <taxon>Boophilus</taxon>
    </lineage>
</organism>
<sequence>MARECFLTTSTLAVPVSARVINALHYFERWETLIVTAGFLAVDTFFFFSGFLLYYTLMKQTRNRIIVGVVAVIRRFIRLTVPLFFMIMCMYLLPLIASGPNSKEFYNKFYAEIHKHWWDLLLQVRNWRGDQEKTTLVQVWYLSADFQFFLVGIIVIQKEMASCYDICTVVTSFVLNLCLADIRHKLEALCSSRGRYLQIIQASLWCICLFCGLYCMFMKIEWYRSTERASETRRLLVAFTDRILWSVCVAWFTFSCSTGRGGFVNRFLCWSPFVPLSRLSFGVYLIHSPFYILMYHISRERIFFSHFTLVSQCFAVVVWSYILSYILFIACEGPTGHLEKLVFMPVRRSEDSRSDITKNGVHHNDVNGNMKSIPALSGEQSKSKKYLNEDSLETGIGISENESTECCRL</sequence>
<feature type="domain" description="Acyltransferase 3" evidence="3">
    <location>
        <begin position="30"/>
        <end position="155"/>
    </location>
</feature>
<reference evidence="4" key="2">
    <citation type="submission" date="2021-09" db="EMBL/GenBank/DDBJ databases">
        <authorList>
            <person name="Jia N."/>
            <person name="Wang J."/>
            <person name="Shi W."/>
            <person name="Du L."/>
            <person name="Sun Y."/>
            <person name="Zhan W."/>
            <person name="Jiang J."/>
            <person name="Wang Q."/>
            <person name="Zhang B."/>
            <person name="Ji P."/>
            <person name="Sakyi L.B."/>
            <person name="Cui X."/>
            <person name="Yuan T."/>
            <person name="Jiang B."/>
            <person name="Yang W."/>
            <person name="Lam T.T.-Y."/>
            <person name="Chang Q."/>
            <person name="Ding S."/>
            <person name="Wang X."/>
            <person name="Zhu J."/>
            <person name="Ruan X."/>
            <person name="Zhao L."/>
            <person name="Wei J."/>
            <person name="Que T."/>
            <person name="Du C."/>
            <person name="Cheng J."/>
            <person name="Dai P."/>
            <person name="Han X."/>
            <person name="Huang E."/>
            <person name="Gao Y."/>
            <person name="Liu J."/>
            <person name="Shao H."/>
            <person name="Ye R."/>
            <person name="Li L."/>
            <person name="Wei W."/>
            <person name="Wang X."/>
            <person name="Wang C."/>
            <person name="Huo Q."/>
            <person name="Li W."/>
            <person name="Guo W."/>
            <person name="Chen H."/>
            <person name="Chen S."/>
            <person name="Zhou L."/>
            <person name="Zhou L."/>
            <person name="Ni X."/>
            <person name="Tian J."/>
            <person name="Zhou Y."/>
            <person name="Sheng Y."/>
            <person name="Liu T."/>
            <person name="Pan Y."/>
            <person name="Xia L."/>
            <person name="Li J."/>
            <person name="Zhao F."/>
            <person name="Cao W."/>
        </authorList>
    </citation>
    <scope>NUCLEOTIDE SEQUENCE</scope>
    <source>
        <strain evidence="4">Rmic-2018</strain>
        <tissue evidence="4">Larvae</tissue>
    </source>
</reference>
<feature type="transmembrane region" description="Helical" evidence="2">
    <location>
        <begin position="274"/>
        <end position="295"/>
    </location>
</feature>
<evidence type="ECO:0000259" key="3">
    <source>
        <dbReference type="Pfam" id="PF01757"/>
    </source>
</evidence>
<name>A0A9J6EEG7_RHIMP</name>
<evidence type="ECO:0000256" key="2">
    <source>
        <dbReference type="SAM" id="Phobius"/>
    </source>
</evidence>